<dbReference type="InterPro" id="IPR027980">
    <property type="entry name" value="RACo_C"/>
</dbReference>
<comment type="caution">
    <text evidence="2">The sequence shown here is derived from an EMBL/GenBank/DDBJ whole genome shotgun (WGS) entry which is preliminary data.</text>
</comment>
<dbReference type="EMBL" id="JBCITM010000014">
    <property type="protein sequence ID" value="MEN1761355.1"/>
    <property type="molecule type" value="Genomic_DNA"/>
</dbReference>
<feature type="domain" description="2Fe-2S ferredoxin-type" evidence="1">
    <location>
        <begin position="2"/>
        <end position="105"/>
    </location>
</feature>
<dbReference type="Pfam" id="PF17651">
    <property type="entry name" value="Raco_middle"/>
    <property type="match status" value="1"/>
</dbReference>
<dbReference type="InterPro" id="IPR036010">
    <property type="entry name" value="2Fe-2S_ferredoxin-like_sf"/>
</dbReference>
<reference evidence="2 3" key="1">
    <citation type="submission" date="2024-04" db="EMBL/GenBank/DDBJ databases">
        <title>Genome sequencing and metabolic network reconstruction of aminoacids and betaine degradation by Anoxynatronum sibiricum.</title>
        <authorList>
            <person name="Detkova E.N."/>
            <person name="Boltjanskaja Y.V."/>
            <person name="Mardanov A.V."/>
            <person name="Kevbrin V."/>
        </authorList>
    </citation>
    <scope>NUCLEOTIDE SEQUENCE [LARGE SCALE GENOMIC DNA]</scope>
    <source>
        <strain evidence="2 3">Z-7981</strain>
    </source>
</reference>
<dbReference type="Pfam" id="PF00111">
    <property type="entry name" value="Fer2"/>
    <property type="match status" value="1"/>
</dbReference>
<evidence type="ECO:0000313" key="3">
    <source>
        <dbReference type="Proteomes" id="UP001407405"/>
    </source>
</evidence>
<keyword evidence="3" id="KW-1185">Reference proteome</keyword>
<dbReference type="InterPro" id="IPR052911">
    <property type="entry name" value="Corrinoid_activation_enz"/>
</dbReference>
<gene>
    <name evidence="2" type="ORF">AAIG11_12755</name>
</gene>
<dbReference type="Gene3D" id="3.10.20.30">
    <property type="match status" value="1"/>
</dbReference>
<sequence length="559" mass="59407">MTNVLLRQPDGKQQCIQLMPDQTLLRALQQAGQTLSAPCGGTGRCGKCAILATAGAWPPTTADEYHLTRQQLQEGWRLACHITDKTIAAGGADPQQVILQVPRLTESGESTGLMVASEFPEPGEPEWMKKPSMAFSPLKSASSHLETGIAIDLGTTTLGFRLVDRQNGAIMREDSRMNRQQQYGADVVTRIQQASQGHLKAMAALIQEDLMQGMASLTRGLSEIFITAITIAGNTTMLHLLQEISPAGMGQHPFTPVTLDMVTIPFQRLFSSSDPSKAHSLPLSPHCPVTLLPGLDAFLGADITAGIYHTRLHESEEISLLVDIGTNGEMVVGNRHGFTATATAAGPAFEGGSLSCGMAGVSGAIHALTWETDTFHLKTIDDQPPMGICGSGVVDLVAEGLRHGWIDVTGRLVSRFQGNAVTLKAPSGTPPIQVTQKDIREVQLATAAIRAGIHCLLETAAIPMEAVQRVYLAGGFGSRLNLSSALTMGLLPSPLAGKVIVAGNTALAGAADLLTDPEAPEKLQHIRQLATTLNLSNSPCFQQAFMKAMTFPQCATIHR</sequence>
<dbReference type="PROSITE" id="PS51085">
    <property type="entry name" value="2FE2S_FER_2"/>
    <property type="match status" value="1"/>
</dbReference>
<name>A0ABU9VW04_9CLOT</name>
<evidence type="ECO:0000259" key="1">
    <source>
        <dbReference type="PROSITE" id="PS51085"/>
    </source>
</evidence>
<dbReference type="SUPFAM" id="SSF54292">
    <property type="entry name" value="2Fe-2S ferredoxin-like"/>
    <property type="match status" value="1"/>
</dbReference>
<dbReference type="PANTHER" id="PTHR42895:SF1">
    <property type="entry name" value="IRON-SULFUR CLUSTER PROTEIN"/>
    <property type="match status" value="1"/>
</dbReference>
<dbReference type="Proteomes" id="UP001407405">
    <property type="component" value="Unassembled WGS sequence"/>
</dbReference>
<proteinExistence type="predicted"/>
<dbReference type="InterPro" id="IPR041414">
    <property type="entry name" value="Raco-like_middle"/>
</dbReference>
<dbReference type="InterPro" id="IPR012675">
    <property type="entry name" value="Beta-grasp_dom_sf"/>
</dbReference>
<dbReference type="PANTHER" id="PTHR42895">
    <property type="entry name" value="IRON-SULFUR CLUSTER-BINDING PROTEIN-RELATED"/>
    <property type="match status" value="1"/>
</dbReference>
<protein>
    <submittedName>
        <fullName evidence="2">ASKHA domain-containing protein</fullName>
    </submittedName>
</protein>
<dbReference type="InterPro" id="IPR042259">
    <property type="entry name" value="Raco-like_middle_sf"/>
</dbReference>
<accession>A0ABU9VW04</accession>
<dbReference type="Gene3D" id="3.30.420.480">
    <property type="entry name" value="Domain of unknown function (DUF4445)"/>
    <property type="match status" value="1"/>
</dbReference>
<dbReference type="InterPro" id="IPR001041">
    <property type="entry name" value="2Fe-2S_ferredoxin-type"/>
</dbReference>
<dbReference type="CDD" id="cd00207">
    <property type="entry name" value="fer2"/>
    <property type="match status" value="1"/>
</dbReference>
<evidence type="ECO:0000313" key="2">
    <source>
        <dbReference type="EMBL" id="MEN1761355.1"/>
    </source>
</evidence>
<dbReference type="RefSeq" id="WP_343186652.1">
    <property type="nucleotide sequence ID" value="NZ_JBCITM010000014.1"/>
</dbReference>
<organism evidence="2 3">
    <name type="scientific">Anoxynatronum sibiricum</name>
    <dbReference type="NCBI Taxonomy" id="210623"/>
    <lineage>
        <taxon>Bacteria</taxon>
        <taxon>Bacillati</taxon>
        <taxon>Bacillota</taxon>
        <taxon>Clostridia</taxon>
        <taxon>Eubacteriales</taxon>
        <taxon>Clostridiaceae</taxon>
        <taxon>Anoxynatronum</taxon>
    </lineage>
</organism>
<dbReference type="Pfam" id="PF14574">
    <property type="entry name" value="RACo_C_ter"/>
    <property type="match status" value="1"/>
</dbReference>